<feature type="domain" description="EGF-like" evidence="11">
    <location>
        <begin position="930"/>
        <end position="969"/>
    </location>
</feature>
<accession>A0A2A2K4G7</accession>
<dbReference type="Gene3D" id="2.10.25.10">
    <property type="entry name" value="Laminin"/>
    <property type="match status" value="17"/>
</dbReference>
<keyword evidence="9" id="KW-1133">Transmembrane helix</keyword>
<dbReference type="SMART" id="SM00327">
    <property type="entry name" value="VWA"/>
    <property type="match status" value="1"/>
</dbReference>
<dbReference type="InterPro" id="IPR013032">
    <property type="entry name" value="EGF-like_CS"/>
</dbReference>
<evidence type="ECO:0000256" key="6">
    <source>
        <dbReference type="ARBA" id="ARBA00023180"/>
    </source>
</evidence>
<evidence type="ECO:0000313" key="14">
    <source>
        <dbReference type="Proteomes" id="UP000218231"/>
    </source>
</evidence>
<evidence type="ECO:0000256" key="5">
    <source>
        <dbReference type="ARBA" id="ARBA00023157"/>
    </source>
</evidence>
<evidence type="ECO:0000259" key="12">
    <source>
        <dbReference type="PROSITE" id="PS50234"/>
    </source>
</evidence>
<keyword evidence="4" id="KW-0106">Calcium</keyword>
<keyword evidence="5 7" id="KW-1015">Disulfide bond</keyword>
<dbReference type="InterPro" id="IPR057353">
    <property type="entry name" value="TNFR_nem"/>
</dbReference>
<feature type="domain" description="EGF-like" evidence="11">
    <location>
        <begin position="690"/>
        <end position="734"/>
    </location>
</feature>
<dbReference type="InterPro" id="IPR000152">
    <property type="entry name" value="EGF-type_Asp/Asn_hydroxyl_site"/>
</dbReference>
<feature type="compositionally biased region" description="Polar residues" evidence="8">
    <location>
        <begin position="2038"/>
        <end position="2051"/>
    </location>
</feature>
<dbReference type="SUPFAM" id="SSF53300">
    <property type="entry name" value="vWA-like"/>
    <property type="match status" value="1"/>
</dbReference>
<feature type="domain" description="EGF-like" evidence="11">
    <location>
        <begin position="330"/>
        <end position="369"/>
    </location>
</feature>
<evidence type="ECO:0000256" key="3">
    <source>
        <dbReference type="ARBA" id="ARBA00022737"/>
    </source>
</evidence>
<dbReference type="PROSITE" id="PS50024">
    <property type="entry name" value="SEA"/>
    <property type="match status" value="2"/>
</dbReference>
<dbReference type="CDD" id="cd00054">
    <property type="entry name" value="EGF_CA"/>
    <property type="match status" value="3"/>
</dbReference>
<feature type="domain" description="EGF-like" evidence="11">
    <location>
        <begin position="881"/>
        <end position="928"/>
    </location>
</feature>
<proteinExistence type="predicted"/>
<evidence type="ECO:0000256" key="4">
    <source>
        <dbReference type="ARBA" id="ARBA00022837"/>
    </source>
</evidence>
<dbReference type="PANTHER" id="PTHR24039">
    <property type="entry name" value="FIBRILLIN-RELATED"/>
    <property type="match status" value="1"/>
</dbReference>
<dbReference type="SMART" id="SM00181">
    <property type="entry name" value="EGF"/>
    <property type="match status" value="25"/>
</dbReference>
<dbReference type="SUPFAM" id="SSF57196">
    <property type="entry name" value="EGF/Laminin"/>
    <property type="match status" value="4"/>
</dbReference>
<evidence type="ECO:0000256" key="9">
    <source>
        <dbReference type="SAM" id="Phobius"/>
    </source>
</evidence>
<feature type="disulfide bond" evidence="7">
    <location>
        <begin position="1793"/>
        <end position="1810"/>
    </location>
</feature>
<dbReference type="OrthoDB" id="6022609at2759"/>
<dbReference type="Gene3D" id="3.40.50.410">
    <property type="entry name" value="von Willebrand factor, type A domain"/>
    <property type="match status" value="1"/>
</dbReference>
<keyword evidence="1 7" id="KW-0245">EGF-like domain</keyword>
<dbReference type="SUPFAM" id="SSF57184">
    <property type="entry name" value="Growth factor receptor domain"/>
    <property type="match status" value="2"/>
</dbReference>
<dbReference type="PROSITE" id="PS00010">
    <property type="entry name" value="ASX_HYDROXYL"/>
    <property type="match status" value="12"/>
</dbReference>
<feature type="compositionally biased region" description="Basic and acidic residues" evidence="8">
    <location>
        <begin position="2013"/>
        <end position="2022"/>
    </location>
</feature>
<dbReference type="InterPro" id="IPR009030">
    <property type="entry name" value="Growth_fac_rcpt_cys_sf"/>
</dbReference>
<gene>
    <name evidence="13" type="ORF">WR25_20971</name>
</gene>
<keyword evidence="2" id="KW-0732">Signal</keyword>
<comment type="caution">
    <text evidence="7">Lacks conserved residue(s) required for the propagation of feature annotation.</text>
</comment>
<dbReference type="InterPro" id="IPR049883">
    <property type="entry name" value="NOTCH1_EGF-like"/>
</dbReference>
<dbReference type="InterPro" id="IPR002035">
    <property type="entry name" value="VWF_A"/>
</dbReference>
<feature type="disulfide bond" evidence="7">
    <location>
        <begin position="1812"/>
        <end position="1821"/>
    </location>
</feature>
<evidence type="ECO:0000256" key="2">
    <source>
        <dbReference type="ARBA" id="ARBA00022729"/>
    </source>
</evidence>
<dbReference type="InterPro" id="IPR056590">
    <property type="entry name" value="Mua-3/Mup-4_EGF"/>
</dbReference>
<dbReference type="SMART" id="SM00200">
    <property type="entry name" value="SEA"/>
    <property type="match status" value="2"/>
</dbReference>
<comment type="caution">
    <text evidence="13">The sequence shown here is derived from an EMBL/GenBank/DDBJ whole genome shotgun (WGS) entry which is preliminary data.</text>
</comment>
<dbReference type="Pfam" id="PF25478">
    <property type="entry name" value="EGF_Mua-3"/>
    <property type="match status" value="1"/>
</dbReference>
<feature type="domain" description="EGF-like" evidence="11">
    <location>
        <begin position="74"/>
        <end position="115"/>
    </location>
</feature>
<evidence type="ECO:0000259" key="11">
    <source>
        <dbReference type="PROSITE" id="PS50026"/>
    </source>
</evidence>
<evidence type="ECO:0000313" key="13">
    <source>
        <dbReference type="EMBL" id="PAV68792.1"/>
    </source>
</evidence>
<sequence>MNGQYRCECPNGVRRLADGRCLMVNECDRPSLNACHKDADCIDLPEGYTCRCRSGFADVSQDKVHKPGRICQRTQNECGSKTTYGVDCDENAACVDTPEGFQCVCQPGFVDVSVSISKLPGRKCIAAVNECQMGTADCSPNADCFDRTDGYECKCRPGMVDASPNVAKYPGRVCNRPKTPEYYGQVSRQPQCRDNSNCGPNEECRYNTAGERVCQCKRGAVQQSNGVCKVFSQCEQRNECDRNAFCSNTYDGAKCQCKHGFQDASPDPLRNPGRKCVELKNECADGSADCSPFADCEDTPESYICRCREGYIDVSSRYRLQPGRKCSPKEARQCSDPSLNNCDKNADCVQLPDGYTCKCFTGYVDVSSNAGMPPGRVCTLSTACPSQATDLVFLIDGSGSIGSYIFQTEVLRFLSEFTELFDIGPGKTQVSVVQYSDQIRHEFGLSDNKDSRSLHQAIKSIQYLTGLTRTGAAIEHVANEAFSTRRGARPSTSGVSRVCIVITDGRSQDNVTRPANNARLQNIQLYAVGVTNHVLDVELEEISGSKERTFHVNGFEDLNTRLRSAIQKVACPETTYQERPPQNKQGPCDPNNHNGCDRSRNQICVFKGGRYQCVCPPNFDPHPVTHVCGGDVCNPEISTSCPDPEICEKTPFGNWRCICPADLGWRDRITGVCKIGERPPEQQPPLESYNQDMCSPNGPNSCGPNAKCIRGPGGEYVCVCWDGFERNPKTGQCVPPGTCDPTVPDSCDLRKKEKCLPDGRGLFTCQCDRHHRRHPVTGICLMDECAAGTHDCSPYAKCTDTDESYICTCLAGYNDKSPDTIHRPGRVCNKEENECLTGRHNCSVNADCFDLPEGFMCRCKQGFVDISPNPKQFGGVVCQKLINECLIPGANTCSKNANCYDTRDSYKCVCKEGYKDYDELRNPGRRCEKANNLCEPGRNDCDRNARCIERGDNDYDCVCNPGFLDRSPLPQKPGRKCIEQICQDDTKHNCHPAAICKEVDGPERYTCTCRDGYLDKNPSNPGRECHEIVQECLDPSRNDCDPAATCQDLDDGYTCICPPNSKDISPDPKKPGRNCKALVNECQFPHLITCSRFADCIDQEDGYTCKCKPEYHDQSPAEPGRQCKFIENECLLPTLNDCDKHAKCIDTIDGYRCECLAPYRDENPSEPGTVCRYNECLDSTTNDCSKDAECIDNEDGYTCRCKVGFFDETTDPTRTGRVCIPIESDVPTTSTTTLSPNLIPCGDKYCHLDLGEVCIDGNRCGCRPHEARSGPGEKCVPVYEIPLDTIAVDVDGENIHFSPSYTRPDTPEHVEIEETFKKGLASVLHMTEVGPKYVETDVNLITNPKAENPNWNNGLLIKSTVKLTESYDKCKLFEQYAEVIKSFGYKHANLGISKDFEQLNPCKPPVEEKKGLPCGDGFCNEELGEICIADKICGCPRGMKRKDMASVCKSVEPFNLILYVIRDGAKKLEYTSNLANPTDFLTKDLTDRFIDGIAQSYDHTPLKAGFVSSDVNEIERPNTRNAVSLQMSSVLSWVHGLLYNFTANFERGSVSEPKMVFDDLIEYISRRNNYEVGTSKLFISPDQISPFSVCYRADFSPNAICKENSHGGCTCECQAGFRDLNPNNPGRNCLATVGINECEKPELNECSPHARCIDEEVLYRCECIKPYVNSAPPDKLKGSECKIDYCSDVNYCPMNSTCRNGKDGPECICEPGYMDLRQSLDSEKLAEFGLTEAYCKLPKDVPKCKWGLHDCLSNDLCKDLPNGKFECRCPDGQDDGDLNNPGHICAARLAEACSNHGDAVRVSNSSELTCICNKGWHGPTCAEQDSQAGLILMTILALLFLLLTLLCCLWLCARCRCFGARGSAGSASGQEILGSDYYTIPRAKLAPRLDYHDDGALANYLDGSSISSDGSIEEVERRVTTDVTTKEIRTTTVRDESGQVISQSQMISHGAGAAGASLGETETEQYGMTSSDHFRTAAAGASSASAFRSASRASGLDYDSDMEDSGQHVYDRTTKVNTHHDFQPGNDPRTGTERSKNEFVTTTKSSEVNYF</sequence>
<feature type="domain" description="EGF-like" evidence="11">
    <location>
        <begin position="230"/>
        <end position="267"/>
    </location>
</feature>
<evidence type="ECO:0008006" key="15">
    <source>
        <dbReference type="Google" id="ProtNLM"/>
    </source>
</evidence>
<feature type="domain" description="EGF-like" evidence="11">
    <location>
        <begin position="1172"/>
        <end position="1211"/>
    </location>
</feature>
<keyword evidence="3" id="KW-0677">Repeat</keyword>
<keyword evidence="14" id="KW-1185">Reference proteome</keyword>
<feature type="domain" description="EGF-like" evidence="11">
    <location>
        <begin position="1781"/>
        <end position="1822"/>
    </location>
</feature>
<feature type="domain" description="EGF-like" evidence="11">
    <location>
        <begin position="978"/>
        <end position="1019"/>
    </location>
</feature>
<feature type="transmembrane region" description="Helical" evidence="9">
    <location>
        <begin position="1830"/>
        <end position="1853"/>
    </location>
</feature>
<keyword evidence="9" id="KW-0812">Transmembrane</keyword>
<dbReference type="FunFam" id="3.40.50.410:FF:000047">
    <property type="entry name" value="von Willebrand factor A domain containing 2"/>
    <property type="match status" value="1"/>
</dbReference>
<dbReference type="InterPro" id="IPR000742">
    <property type="entry name" value="EGF"/>
</dbReference>
<feature type="domain" description="EGF-like" evidence="11">
    <location>
        <begin position="1078"/>
        <end position="1117"/>
    </location>
</feature>
<keyword evidence="6" id="KW-0325">Glycoprotein</keyword>
<evidence type="ECO:0000256" key="1">
    <source>
        <dbReference type="ARBA" id="ARBA00022536"/>
    </source>
</evidence>
<dbReference type="Pfam" id="PF00092">
    <property type="entry name" value="VWA"/>
    <property type="match status" value="1"/>
</dbReference>
<feature type="domain" description="EGF-like" evidence="11">
    <location>
        <begin position="127"/>
        <end position="165"/>
    </location>
</feature>
<protein>
    <recommendedName>
        <fullName evidence="15">Transmembrane matrix receptor MUP-4</fullName>
    </recommendedName>
</protein>
<dbReference type="SMART" id="SM00179">
    <property type="entry name" value="EGF_CA"/>
    <property type="match status" value="18"/>
</dbReference>
<feature type="domain" description="SEA" evidence="10">
    <location>
        <begin position="1450"/>
        <end position="1584"/>
    </location>
</feature>
<dbReference type="PRINTS" id="PR00453">
    <property type="entry name" value="VWFADOMAIN"/>
</dbReference>
<feature type="region of interest" description="Disordered" evidence="8">
    <location>
        <begin position="2013"/>
        <end position="2051"/>
    </location>
</feature>
<evidence type="ECO:0000256" key="7">
    <source>
        <dbReference type="PROSITE-ProRule" id="PRU00076"/>
    </source>
</evidence>
<name>A0A2A2K4G7_9BILA</name>
<dbReference type="Pfam" id="PF00008">
    <property type="entry name" value="EGF"/>
    <property type="match status" value="2"/>
</dbReference>
<dbReference type="Pfam" id="PF12661">
    <property type="entry name" value="hEGF"/>
    <property type="match status" value="3"/>
</dbReference>
<feature type="domain" description="EGF-like" evidence="11">
    <location>
        <begin position="1126"/>
        <end position="1165"/>
    </location>
</feature>
<dbReference type="PROSITE" id="PS01186">
    <property type="entry name" value="EGF_2"/>
    <property type="match status" value="2"/>
</dbReference>
<dbReference type="InterPro" id="IPR000082">
    <property type="entry name" value="SEA_dom"/>
</dbReference>
<reference evidence="13 14" key="1">
    <citation type="journal article" date="2017" name="Curr. Biol.">
        <title>Genome architecture and evolution of a unichromosomal asexual nematode.</title>
        <authorList>
            <person name="Fradin H."/>
            <person name="Zegar C."/>
            <person name="Gutwein M."/>
            <person name="Lucas J."/>
            <person name="Kovtun M."/>
            <person name="Corcoran D."/>
            <person name="Baugh L.R."/>
            <person name="Kiontke K."/>
            <person name="Gunsalus K."/>
            <person name="Fitch D.H."/>
            <person name="Piano F."/>
        </authorList>
    </citation>
    <scope>NUCLEOTIDE SEQUENCE [LARGE SCALE GENOMIC DNA]</scope>
    <source>
        <strain evidence="13">PF1309</strain>
    </source>
</reference>
<feature type="disulfide bond" evidence="7">
    <location>
        <begin position="990"/>
        <end position="1007"/>
    </location>
</feature>
<dbReference type="InterPro" id="IPR001881">
    <property type="entry name" value="EGF-like_Ca-bd_dom"/>
</dbReference>
<dbReference type="STRING" id="2018661.A0A2A2K4G7"/>
<dbReference type="Pfam" id="PF07645">
    <property type="entry name" value="EGF_CA"/>
    <property type="match status" value="7"/>
</dbReference>
<feature type="domain" description="VWFA" evidence="12">
    <location>
        <begin position="390"/>
        <end position="566"/>
    </location>
</feature>
<organism evidence="13 14">
    <name type="scientific">Diploscapter pachys</name>
    <dbReference type="NCBI Taxonomy" id="2018661"/>
    <lineage>
        <taxon>Eukaryota</taxon>
        <taxon>Metazoa</taxon>
        <taxon>Ecdysozoa</taxon>
        <taxon>Nematoda</taxon>
        <taxon>Chromadorea</taxon>
        <taxon>Rhabditida</taxon>
        <taxon>Rhabditina</taxon>
        <taxon>Rhabditomorpha</taxon>
        <taxon>Rhabditoidea</taxon>
        <taxon>Rhabditidae</taxon>
        <taxon>Diploscapter</taxon>
    </lineage>
</organism>
<feature type="domain" description="EGF-like" evidence="11">
    <location>
        <begin position="279"/>
        <end position="317"/>
    </location>
</feature>
<dbReference type="PROSITE" id="PS50234">
    <property type="entry name" value="VWFA"/>
    <property type="match status" value="1"/>
</dbReference>
<feature type="domain" description="SEA" evidence="10">
    <location>
        <begin position="1277"/>
        <end position="1404"/>
    </location>
</feature>
<dbReference type="PANTHER" id="PTHR24039:SF28">
    <property type="entry name" value="EGF-LIKE DOMAIN-CONTAINING PROTEIN"/>
    <property type="match status" value="1"/>
</dbReference>
<dbReference type="PROSITE" id="PS50026">
    <property type="entry name" value="EGF_3"/>
    <property type="match status" value="18"/>
</dbReference>
<evidence type="ECO:0000256" key="8">
    <source>
        <dbReference type="SAM" id="MobiDB-lite"/>
    </source>
</evidence>
<dbReference type="EMBL" id="LIAE01009683">
    <property type="protein sequence ID" value="PAV68792.1"/>
    <property type="molecule type" value="Genomic_DNA"/>
</dbReference>
<dbReference type="Proteomes" id="UP000218231">
    <property type="component" value="Unassembled WGS sequence"/>
</dbReference>
<dbReference type="InterPro" id="IPR036465">
    <property type="entry name" value="vWFA_dom_sf"/>
</dbReference>
<feature type="domain" description="EGF-like" evidence="11">
    <location>
        <begin position="1028"/>
        <end position="1067"/>
    </location>
</feature>
<feature type="domain" description="EGF-like" evidence="11">
    <location>
        <begin position="781"/>
        <end position="819"/>
    </location>
</feature>
<dbReference type="PROSITE" id="PS00022">
    <property type="entry name" value="EGF_1"/>
    <property type="match status" value="1"/>
</dbReference>
<evidence type="ECO:0000259" key="10">
    <source>
        <dbReference type="PROSITE" id="PS50024"/>
    </source>
</evidence>
<feature type="domain" description="EGF-like" evidence="11">
    <location>
        <begin position="1682"/>
        <end position="1719"/>
    </location>
</feature>
<feature type="domain" description="EGF-like" evidence="11">
    <location>
        <begin position="831"/>
        <end position="869"/>
    </location>
</feature>
<keyword evidence="9" id="KW-0472">Membrane</keyword>
<dbReference type="Pfam" id="PF23427">
    <property type="entry name" value="EGF_4"/>
    <property type="match status" value="1"/>
</dbReference>
<dbReference type="GO" id="GO:0005509">
    <property type="term" value="F:calcium ion binding"/>
    <property type="evidence" value="ECO:0007669"/>
    <property type="project" value="InterPro"/>
</dbReference>
<dbReference type="Pfam" id="PF25314">
    <property type="entry name" value="TNFR_nem"/>
    <property type="match status" value="2"/>
</dbReference>
<feature type="domain" description="EGF-like" evidence="11">
    <location>
        <begin position="23"/>
        <end position="62"/>
    </location>
</feature>